<proteinExistence type="predicted"/>
<evidence type="ECO:0000313" key="4">
    <source>
        <dbReference type="Proteomes" id="UP000501926"/>
    </source>
</evidence>
<accession>A0A6G7GUG0</accession>
<dbReference type="PANTHER" id="PTHR43439">
    <property type="entry name" value="PHENYLACETATE-COENZYME A LIGASE"/>
    <property type="match status" value="1"/>
</dbReference>
<sequence length="420" mass="47915">MFLEQDKKNTITTDNVIPYLVGNSQRKSVPYDFHNGQEEASVAANQHSALLPLQSAKWYGMPLDAWVRYIVSLHFDPYNGSPYWLQKEKEAGIDARKDILSFEDLRLIGPMEENDLRRFPLEYFIPHLYLKNKAQFILGETAGTTGQPKVTAYLKEEFAVIFVDWFRYIAEKRGFPKKANWLWAGPWGPHIIGKAVGPVANSMGSMDPFSIDLDPRWLKKLAPGSLGYKRYINHIIEQTLDILQRQHIEVLYTTPPLLERLAAEMNQEQRMRIRGVHYGGVSILPEQYNNFREHLFPNAVHIAGYGNTLFGLCMELEASMNGDLEYFPPGPRMVVQCISTKDGIRPDKNRLNHIVEYGEKGQIVCHRLDESFFIPNMFERDEAVRIAPTKTAKSLGIFQDGIKNPTLLPGLASNAKIGVY</sequence>
<name>A0A6G7GUG0_KUEST</name>
<dbReference type="InterPro" id="IPR051414">
    <property type="entry name" value="Adenylate-forming_Reductase"/>
</dbReference>
<evidence type="ECO:0008006" key="5">
    <source>
        <dbReference type="Google" id="ProtNLM"/>
    </source>
</evidence>
<keyword evidence="1" id="KW-0596">Phosphopantetheine</keyword>
<reference evidence="3 4" key="1">
    <citation type="submission" date="2020-02" db="EMBL/GenBank/DDBJ databases">
        <title>Newly sequenced genome of strain CSTR1 showed variability in Candidatus Kuenenia stuttgartiensis genomes.</title>
        <authorList>
            <person name="Ding C."/>
            <person name="Adrian L."/>
        </authorList>
    </citation>
    <scope>NUCLEOTIDE SEQUENCE [LARGE SCALE GENOMIC DNA]</scope>
    <source>
        <strain evidence="3 4">CSTR1</strain>
    </source>
</reference>
<evidence type="ECO:0000256" key="2">
    <source>
        <dbReference type="ARBA" id="ARBA00022553"/>
    </source>
</evidence>
<dbReference type="RefSeq" id="WP_164995342.1">
    <property type="nucleotide sequence ID" value="NZ_CP049055.1"/>
</dbReference>
<dbReference type="Proteomes" id="UP000501926">
    <property type="component" value="Chromosome"/>
</dbReference>
<keyword evidence="2" id="KW-0597">Phosphoprotein</keyword>
<dbReference type="AlphaFoldDB" id="A0A6G7GUG0"/>
<dbReference type="SUPFAM" id="SSF56801">
    <property type="entry name" value="Acetyl-CoA synthetase-like"/>
    <property type="match status" value="1"/>
</dbReference>
<protein>
    <recommendedName>
        <fullName evidence="5">AMP-dependent synthetase/ligase domain-containing protein</fullName>
    </recommendedName>
</protein>
<dbReference type="Gene3D" id="3.40.50.12780">
    <property type="entry name" value="N-terminal domain of ligase-like"/>
    <property type="match status" value="1"/>
</dbReference>
<dbReference type="InterPro" id="IPR042099">
    <property type="entry name" value="ANL_N_sf"/>
</dbReference>
<organism evidence="3 4">
    <name type="scientific">Kuenenia stuttgartiensis</name>
    <dbReference type="NCBI Taxonomy" id="174633"/>
    <lineage>
        <taxon>Bacteria</taxon>
        <taxon>Pseudomonadati</taxon>
        <taxon>Planctomycetota</taxon>
        <taxon>Candidatus Brocadiia</taxon>
        <taxon>Candidatus Brocadiales</taxon>
        <taxon>Candidatus Brocadiaceae</taxon>
        <taxon>Candidatus Kuenenia</taxon>
    </lineage>
</organism>
<dbReference type="EMBL" id="CP049055">
    <property type="protein sequence ID" value="QII13250.1"/>
    <property type="molecule type" value="Genomic_DNA"/>
</dbReference>
<gene>
    <name evidence="3" type="ORF">KsCSTR_38710</name>
</gene>
<evidence type="ECO:0000313" key="3">
    <source>
        <dbReference type="EMBL" id="QII13250.1"/>
    </source>
</evidence>
<evidence type="ECO:0000256" key="1">
    <source>
        <dbReference type="ARBA" id="ARBA00022450"/>
    </source>
</evidence>
<dbReference type="PANTHER" id="PTHR43439:SF2">
    <property type="entry name" value="ENZYME, PUTATIVE (JCVI)-RELATED"/>
    <property type="match status" value="1"/>
</dbReference>